<organism evidence="1">
    <name type="scientific">bioreactor metagenome</name>
    <dbReference type="NCBI Taxonomy" id="1076179"/>
    <lineage>
        <taxon>unclassified sequences</taxon>
        <taxon>metagenomes</taxon>
        <taxon>ecological metagenomes</taxon>
    </lineage>
</organism>
<name>A0A645AG77_9ZZZZ</name>
<dbReference type="AlphaFoldDB" id="A0A645AG77"/>
<accession>A0A645AG77</accession>
<sequence>MLGWLLEERDSRGLSWFLPRCGADGKTLGGAAETARRLGLAEPLVLLLEQRHGQIPDGLNKSFDL</sequence>
<protein>
    <submittedName>
        <fullName evidence="1">Uncharacterized protein</fullName>
    </submittedName>
</protein>
<comment type="caution">
    <text evidence="1">The sequence shown here is derived from an EMBL/GenBank/DDBJ whole genome shotgun (WGS) entry which is preliminary data.</text>
</comment>
<dbReference type="EMBL" id="VSSQ01013748">
    <property type="protein sequence ID" value="MPM52189.1"/>
    <property type="molecule type" value="Genomic_DNA"/>
</dbReference>
<proteinExistence type="predicted"/>
<gene>
    <name evidence="1" type="ORF">SDC9_98945</name>
</gene>
<reference evidence="1" key="1">
    <citation type="submission" date="2019-08" db="EMBL/GenBank/DDBJ databases">
        <authorList>
            <person name="Kucharzyk K."/>
            <person name="Murdoch R.W."/>
            <person name="Higgins S."/>
            <person name="Loffler F."/>
        </authorList>
    </citation>
    <scope>NUCLEOTIDE SEQUENCE</scope>
</reference>
<evidence type="ECO:0000313" key="1">
    <source>
        <dbReference type="EMBL" id="MPM52189.1"/>
    </source>
</evidence>